<dbReference type="Proteomes" id="UP000475862">
    <property type="component" value="Unassembled WGS sequence"/>
</dbReference>
<gene>
    <name evidence="1" type="ORF">AGLY_004666</name>
</gene>
<keyword evidence="2" id="KW-1185">Reference proteome</keyword>
<accession>A0A6G0TUY4</accession>
<dbReference type="EMBL" id="VYZN01000014">
    <property type="protein sequence ID" value="KAE9539414.1"/>
    <property type="molecule type" value="Genomic_DNA"/>
</dbReference>
<name>A0A6G0TUY4_APHGL</name>
<protein>
    <submittedName>
        <fullName evidence="1">Uncharacterized protein</fullName>
    </submittedName>
</protein>
<evidence type="ECO:0000313" key="1">
    <source>
        <dbReference type="EMBL" id="KAE9539414.1"/>
    </source>
</evidence>
<proteinExistence type="predicted"/>
<dbReference type="AlphaFoldDB" id="A0A6G0TUY4"/>
<sequence>MRNPPKQHRNVQQRIYIVVAASVVNITSRNNAPISNYGGGFRCKSEYPWCIIETDKSSPFRICEQFRNAYNNHCENCLNVLFKWNDVCCASVVVAIGSSNDSYLNTGNIPDTNIIIVYNTIIGMIVILHYNYINIANDNVYYIYLCEPKRQLLYPYPRGGTVAVDCLNVFLPTLLSN</sequence>
<reference evidence="1 2" key="1">
    <citation type="submission" date="2019-08" db="EMBL/GenBank/DDBJ databases">
        <title>The genome of the soybean aphid Biotype 1, its phylome, world population structure and adaptation to the North American continent.</title>
        <authorList>
            <person name="Giordano R."/>
            <person name="Donthu R.K."/>
            <person name="Hernandez A.G."/>
            <person name="Wright C.L."/>
            <person name="Zimin A.V."/>
        </authorList>
    </citation>
    <scope>NUCLEOTIDE SEQUENCE [LARGE SCALE GENOMIC DNA]</scope>
    <source>
        <tissue evidence="1">Whole aphids</tissue>
    </source>
</reference>
<evidence type="ECO:0000313" key="2">
    <source>
        <dbReference type="Proteomes" id="UP000475862"/>
    </source>
</evidence>
<comment type="caution">
    <text evidence="1">The sequence shown here is derived from an EMBL/GenBank/DDBJ whole genome shotgun (WGS) entry which is preliminary data.</text>
</comment>
<dbReference type="OrthoDB" id="10520204at2759"/>
<organism evidence="1 2">
    <name type="scientific">Aphis glycines</name>
    <name type="common">Soybean aphid</name>
    <dbReference type="NCBI Taxonomy" id="307491"/>
    <lineage>
        <taxon>Eukaryota</taxon>
        <taxon>Metazoa</taxon>
        <taxon>Ecdysozoa</taxon>
        <taxon>Arthropoda</taxon>
        <taxon>Hexapoda</taxon>
        <taxon>Insecta</taxon>
        <taxon>Pterygota</taxon>
        <taxon>Neoptera</taxon>
        <taxon>Paraneoptera</taxon>
        <taxon>Hemiptera</taxon>
        <taxon>Sternorrhyncha</taxon>
        <taxon>Aphidomorpha</taxon>
        <taxon>Aphidoidea</taxon>
        <taxon>Aphididae</taxon>
        <taxon>Aphidini</taxon>
        <taxon>Aphis</taxon>
        <taxon>Aphis</taxon>
    </lineage>
</organism>